<keyword evidence="2" id="KW-1185">Reference proteome</keyword>
<dbReference type="EMBL" id="FTMI01000003">
    <property type="protein sequence ID" value="SIQ32339.1"/>
    <property type="molecule type" value="Genomic_DNA"/>
</dbReference>
<reference evidence="2" key="1">
    <citation type="submission" date="2017-01" db="EMBL/GenBank/DDBJ databases">
        <authorList>
            <person name="Varghese N."/>
            <person name="Submissions S."/>
        </authorList>
    </citation>
    <scope>NUCLEOTIDE SEQUENCE [LARGE SCALE GENOMIC DNA]</scope>
    <source>
        <strain evidence="2">3bp</strain>
    </source>
</reference>
<name>A0A1N6RU79_9MICO</name>
<proteinExistence type="predicted"/>
<evidence type="ECO:0000313" key="1">
    <source>
        <dbReference type="EMBL" id="SIQ32339.1"/>
    </source>
</evidence>
<protein>
    <recommendedName>
        <fullName evidence="3">SatD family (SatD)</fullName>
    </recommendedName>
</protein>
<dbReference type="Proteomes" id="UP000186235">
    <property type="component" value="Unassembled WGS sequence"/>
</dbReference>
<evidence type="ECO:0008006" key="3">
    <source>
        <dbReference type="Google" id="ProtNLM"/>
    </source>
</evidence>
<evidence type="ECO:0000313" key="2">
    <source>
        <dbReference type="Proteomes" id="UP000186235"/>
    </source>
</evidence>
<sequence>MVNKQGSSLDVMYVLTVDQRGSTGRPDRVPEVLARLDEMLAGRGGVVVPFARTVGDEVQGVFDDPEAVVEVVLDLLRDGGWSVGLGVGPVDEPLPAVSREASGTAFVRAREAVEQAKSRAATAPVAVRGEPAARAAEVEALLRLLAAVVDRRTAPGWEAVDALARVGGTQKDVARALGVSEQAVSQRLRTALWPEEAAARPVVARLLGELHEGPPVDRQEEKA</sequence>
<dbReference type="AlphaFoldDB" id="A0A1N6RU79"/>
<gene>
    <name evidence="1" type="ORF">SAMN05518682_2115</name>
</gene>
<accession>A0A1N6RU79</accession>
<organism evidence="1 2">
    <name type="scientific">Cellulosimicrobium aquatile</name>
    <dbReference type="NCBI Taxonomy" id="1612203"/>
    <lineage>
        <taxon>Bacteria</taxon>
        <taxon>Bacillati</taxon>
        <taxon>Actinomycetota</taxon>
        <taxon>Actinomycetes</taxon>
        <taxon>Micrococcales</taxon>
        <taxon>Promicromonosporaceae</taxon>
        <taxon>Cellulosimicrobium</taxon>
    </lineage>
</organism>